<proteinExistence type="predicted"/>
<feature type="region of interest" description="Disordered" evidence="1">
    <location>
        <begin position="37"/>
        <end position="105"/>
    </location>
</feature>
<evidence type="ECO:0000256" key="1">
    <source>
        <dbReference type="SAM" id="MobiDB-lite"/>
    </source>
</evidence>
<feature type="compositionally biased region" description="Polar residues" evidence="1">
    <location>
        <begin position="48"/>
        <end position="57"/>
    </location>
</feature>
<dbReference type="PROSITE" id="PS51257">
    <property type="entry name" value="PROKAR_LIPOPROTEIN"/>
    <property type="match status" value="1"/>
</dbReference>
<feature type="compositionally biased region" description="Low complexity" evidence="1">
    <location>
        <begin position="37"/>
        <end position="47"/>
    </location>
</feature>
<name>A0A0K1PM58_9BACT</name>
<evidence type="ECO:0000313" key="2">
    <source>
        <dbReference type="EMBL" id="AKU94610.1"/>
    </source>
</evidence>
<organism evidence="2 3">
    <name type="scientific">Labilithrix luteola</name>
    <dbReference type="NCBI Taxonomy" id="1391654"/>
    <lineage>
        <taxon>Bacteria</taxon>
        <taxon>Pseudomonadati</taxon>
        <taxon>Myxococcota</taxon>
        <taxon>Polyangia</taxon>
        <taxon>Polyangiales</taxon>
        <taxon>Labilitrichaceae</taxon>
        <taxon>Labilithrix</taxon>
    </lineage>
</organism>
<evidence type="ECO:0000313" key="3">
    <source>
        <dbReference type="Proteomes" id="UP000064967"/>
    </source>
</evidence>
<protein>
    <submittedName>
        <fullName evidence="2">Uncharacterized protein</fullName>
    </submittedName>
</protein>
<gene>
    <name evidence="2" type="ORF">AKJ09_01274</name>
</gene>
<sequence length="378" mass="39231">MELLAKEATRMRPVTTRLVSLFIAATPLVGIAACSSSDDDLAQASSAETPQGGSSTKDAGGSKNDADASKSDDEPTTTKDAGKDAKADGSVGDASNDGSTGDPGTPCTSVGEIYERACGVCGKQIASCSPSHVVTGYGACNEPPKACAPGTIETTAACGYCGTTKRTCNNACEWVEEACQGEVTSPTRCLAGTIDNRDEGCAPGIKRPWKCDATCAWTAPTISCEEATRLLVLGETVGSKTTRQFTQLDSKIKRLTSSGTPCKLSTATDSYYAYVEVRNPHAKSAKVDLFVREPAGQPAISVLVSAYATLPDSSAAARQACLTGTELACFHDISYRACLMDDDAVTVPANGSVWVYIGNFDGTDPRATFELTASITAL</sequence>
<dbReference type="STRING" id="1391654.AKJ09_01274"/>
<dbReference type="Proteomes" id="UP000064967">
    <property type="component" value="Chromosome"/>
</dbReference>
<dbReference type="AlphaFoldDB" id="A0A0K1PM58"/>
<keyword evidence="3" id="KW-1185">Reference proteome</keyword>
<feature type="compositionally biased region" description="Basic and acidic residues" evidence="1">
    <location>
        <begin position="64"/>
        <end position="87"/>
    </location>
</feature>
<reference evidence="2 3" key="1">
    <citation type="submission" date="2015-08" db="EMBL/GenBank/DDBJ databases">
        <authorList>
            <person name="Babu N.S."/>
            <person name="Beckwith C.J."/>
            <person name="Beseler K.G."/>
            <person name="Brison A."/>
            <person name="Carone J.V."/>
            <person name="Caskin T.P."/>
            <person name="Diamond M."/>
            <person name="Durham M.E."/>
            <person name="Foxe J.M."/>
            <person name="Go M."/>
            <person name="Henderson B.A."/>
            <person name="Jones I.B."/>
            <person name="McGettigan J.A."/>
            <person name="Micheletti S.J."/>
            <person name="Nasrallah M.E."/>
            <person name="Ortiz D."/>
            <person name="Piller C.R."/>
            <person name="Privatt S.R."/>
            <person name="Schneider S.L."/>
            <person name="Sharp S."/>
            <person name="Smith T.C."/>
            <person name="Stanton J.D."/>
            <person name="Ullery H.E."/>
            <person name="Wilson R.J."/>
            <person name="Serrano M.G."/>
            <person name="Buck G."/>
            <person name="Lee V."/>
            <person name="Wang Y."/>
            <person name="Carvalho R."/>
            <person name="Voegtly L."/>
            <person name="Shi R."/>
            <person name="Duckworth R."/>
            <person name="Johnson A."/>
            <person name="Loviza R."/>
            <person name="Walstead R."/>
            <person name="Shah Z."/>
            <person name="Kiflezghi M."/>
            <person name="Wade K."/>
            <person name="Ball S.L."/>
            <person name="Bradley K.W."/>
            <person name="Asai D.J."/>
            <person name="Bowman C.A."/>
            <person name="Russell D.A."/>
            <person name="Pope W.H."/>
            <person name="Jacobs-Sera D."/>
            <person name="Hendrix R.W."/>
            <person name="Hatfull G.F."/>
        </authorList>
    </citation>
    <scope>NUCLEOTIDE SEQUENCE [LARGE SCALE GENOMIC DNA]</scope>
    <source>
        <strain evidence="2 3">DSM 27648</strain>
    </source>
</reference>
<dbReference type="EMBL" id="CP012333">
    <property type="protein sequence ID" value="AKU94610.1"/>
    <property type="molecule type" value="Genomic_DNA"/>
</dbReference>
<dbReference type="KEGG" id="llu:AKJ09_01274"/>
<accession>A0A0K1PM58</accession>